<feature type="coiled-coil region" evidence="1">
    <location>
        <begin position="85"/>
        <end position="112"/>
    </location>
</feature>
<evidence type="ECO:0008006" key="5">
    <source>
        <dbReference type="Google" id="ProtNLM"/>
    </source>
</evidence>
<proteinExistence type="predicted"/>
<sequence>MTKDPNQPDYIIRKRRTATWYWSWTLIILLVLLAAMALGYWLNKRQHGMTATAKEQFQVLNEQLSEAQEGQTHWQQQYQIEHEITQQLKAELDKLHRQNRNLEKEREALQRIFDPDAVESGLQIASFAWEQGVGDSYRYRLMLIQAKRQSGSLKGTITLSVVGEEAGERKSYSFEQLQGNDSNNNTFDFTYVSTHTGTFQLPEGFEPSFVRVVAATSGRGAKSVLQDFTWNPTNPSNEVAESNAKE</sequence>
<dbReference type="RefSeq" id="WP_046561911.1">
    <property type="nucleotide sequence ID" value="NZ_CP010975.1"/>
</dbReference>
<keyword evidence="2" id="KW-0472">Membrane</keyword>
<gene>
    <name evidence="3" type="ORF">TQ33_1967</name>
</gene>
<evidence type="ECO:0000256" key="1">
    <source>
        <dbReference type="SAM" id="Coils"/>
    </source>
</evidence>
<reference evidence="3 4" key="1">
    <citation type="submission" date="2015-02" db="EMBL/GenBank/DDBJ databases">
        <title>Complete genome sequence of Kangiella geojedonensis strain YCS-5T.</title>
        <authorList>
            <person name="Kim K.M."/>
        </authorList>
    </citation>
    <scope>NUCLEOTIDE SEQUENCE [LARGE SCALE GENOMIC DNA]</scope>
    <source>
        <strain evidence="3 4">YCS-5</strain>
    </source>
</reference>
<protein>
    <recommendedName>
        <fullName evidence="5">Transmembrane protein</fullName>
    </recommendedName>
</protein>
<dbReference type="Proteomes" id="UP000034071">
    <property type="component" value="Chromosome"/>
</dbReference>
<evidence type="ECO:0000313" key="4">
    <source>
        <dbReference type="Proteomes" id="UP000034071"/>
    </source>
</evidence>
<dbReference type="InterPro" id="IPR046703">
    <property type="entry name" value="DUF6776"/>
</dbReference>
<evidence type="ECO:0000256" key="2">
    <source>
        <dbReference type="SAM" id="Phobius"/>
    </source>
</evidence>
<accession>A0A0F6TS12</accession>
<dbReference type="EMBL" id="CP010975">
    <property type="protein sequence ID" value="AKE52899.1"/>
    <property type="molecule type" value="Genomic_DNA"/>
</dbReference>
<keyword evidence="4" id="KW-1185">Reference proteome</keyword>
<evidence type="ECO:0000313" key="3">
    <source>
        <dbReference type="EMBL" id="AKE52899.1"/>
    </source>
</evidence>
<dbReference type="KEGG" id="kge:TQ33_1967"/>
<organism evidence="3 4">
    <name type="scientific">Kangiella geojedonensis</name>
    <dbReference type="NCBI Taxonomy" id="914150"/>
    <lineage>
        <taxon>Bacteria</taxon>
        <taxon>Pseudomonadati</taxon>
        <taxon>Pseudomonadota</taxon>
        <taxon>Gammaproteobacteria</taxon>
        <taxon>Kangiellales</taxon>
        <taxon>Kangiellaceae</taxon>
        <taxon>Kangiella</taxon>
    </lineage>
</organism>
<dbReference type="STRING" id="914150.TQ33_1967"/>
<name>A0A0F6TS12_9GAMM</name>
<feature type="transmembrane region" description="Helical" evidence="2">
    <location>
        <begin position="20"/>
        <end position="42"/>
    </location>
</feature>
<dbReference type="HOGENOM" id="CLU_1127897_0_0_6"/>
<keyword evidence="2" id="KW-0812">Transmembrane</keyword>
<dbReference type="AlphaFoldDB" id="A0A0F6TS12"/>
<dbReference type="OrthoDB" id="7056878at2"/>
<dbReference type="Pfam" id="PF20567">
    <property type="entry name" value="DUF6776"/>
    <property type="match status" value="1"/>
</dbReference>
<keyword evidence="1" id="KW-0175">Coiled coil</keyword>
<keyword evidence="2" id="KW-1133">Transmembrane helix</keyword>